<sequence length="494" mass="56009">MKSGYHHIGIHKDDQKFLGFSWPDEKGVMKHYVFAALPFGLSSAPFIFTKVFRPILSFLRKRGIACALYLDDGLIWASTFSACEEAIALVKVTLKRAGVVIQEEKSVLIPVKKLTWLGMEIDLERSVMAPTDKRIEKIKDALKNVKKKYPTVKERLKLTGLIASLWVVLGPKASVFTKAIHRSVIAFRSLDERIPLIEEELKEILLIENLMNRPCLRSLLPPKTVFTFHTDASAFALGVVSQNKESFSRPLTDFERVQSSTYRELAGVLFGLQCFKDQIIGSEVHVYTDNQNVVPILRKGSMKSLLNQLTIEICGFLEYINSTLISHWIPREENTLADKASRIPDKDDWSILPHIFERVIDKLGLAHVDRFASCVNAKLPRFNSVVPSPGSEAVDAFTEEWKGVVNYCVPPIDLLYPTVTFILKGQYPAILGFPDWPTLPIYPLLKTEKGRWKDFISSEFRINKGAWFLSPASHGPSMFDSPFLKSDFVFLRLF</sequence>
<protein>
    <submittedName>
        <fullName evidence="3">Reverse transcriptase domain-containing protein</fullName>
    </submittedName>
</protein>
<dbReference type="Gene3D" id="3.10.10.10">
    <property type="entry name" value="HIV Type 1 Reverse Transcriptase, subunit A, domain 1"/>
    <property type="match status" value="1"/>
</dbReference>
<name>A0A914YPR8_9BILA</name>
<evidence type="ECO:0000313" key="2">
    <source>
        <dbReference type="Proteomes" id="UP000887577"/>
    </source>
</evidence>
<dbReference type="WBParaSite" id="PSU_v2.g21456.t1">
    <property type="protein sequence ID" value="PSU_v2.g21456.t1"/>
    <property type="gene ID" value="PSU_v2.g21456"/>
</dbReference>
<dbReference type="InterPro" id="IPR036397">
    <property type="entry name" value="RNaseH_sf"/>
</dbReference>
<dbReference type="InterPro" id="IPR041577">
    <property type="entry name" value="RT_RNaseH_2"/>
</dbReference>
<dbReference type="InterPro" id="IPR000477">
    <property type="entry name" value="RT_dom"/>
</dbReference>
<dbReference type="InterPro" id="IPR052055">
    <property type="entry name" value="Hepadnavirus_pol/RT"/>
</dbReference>
<organism evidence="2 3">
    <name type="scientific">Panagrolaimus superbus</name>
    <dbReference type="NCBI Taxonomy" id="310955"/>
    <lineage>
        <taxon>Eukaryota</taxon>
        <taxon>Metazoa</taxon>
        <taxon>Ecdysozoa</taxon>
        <taxon>Nematoda</taxon>
        <taxon>Chromadorea</taxon>
        <taxon>Rhabditida</taxon>
        <taxon>Tylenchina</taxon>
        <taxon>Panagrolaimomorpha</taxon>
        <taxon>Panagrolaimoidea</taxon>
        <taxon>Panagrolaimidae</taxon>
        <taxon>Panagrolaimus</taxon>
    </lineage>
</organism>
<dbReference type="CDD" id="cd09275">
    <property type="entry name" value="RNase_HI_RT_DIRS1"/>
    <property type="match status" value="1"/>
</dbReference>
<dbReference type="Gene3D" id="3.30.420.10">
    <property type="entry name" value="Ribonuclease H-like superfamily/Ribonuclease H"/>
    <property type="match status" value="1"/>
</dbReference>
<keyword evidence="2" id="KW-1185">Reference proteome</keyword>
<dbReference type="InterPro" id="IPR043502">
    <property type="entry name" value="DNA/RNA_pol_sf"/>
</dbReference>
<proteinExistence type="predicted"/>
<dbReference type="Pfam" id="PF00078">
    <property type="entry name" value="RVT_1"/>
    <property type="match status" value="1"/>
</dbReference>
<reference evidence="3" key="1">
    <citation type="submission" date="2022-11" db="UniProtKB">
        <authorList>
            <consortium name="WormBaseParasite"/>
        </authorList>
    </citation>
    <scope>IDENTIFICATION</scope>
</reference>
<dbReference type="GO" id="GO:0006259">
    <property type="term" value="P:DNA metabolic process"/>
    <property type="evidence" value="ECO:0007669"/>
    <property type="project" value="UniProtKB-ARBA"/>
</dbReference>
<dbReference type="SUPFAM" id="SSF56672">
    <property type="entry name" value="DNA/RNA polymerases"/>
    <property type="match status" value="1"/>
</dbReference>
<feature type="domain" description="Reverse transcriptase" evidence="1">
    <location>
        <begin position="1"/>
        <end position="121"/>
    </location>
</feature>
<dbReference type="Pfam" id="PF17919">
    <property type="entry name" value="RT_RNaseH_2"/>
    <property type="match status" value="1"/>
</dbReference>
<dbReference type="PANTHER" id="PTHR33050">
    <property type="entry name" value="REVERSE TRANSCRIPTASE DOMAIN-CONTAINING PROTEIN"/>
    <property type="match status" value="1"/>
</dbReference>
<dbReference type="PROSITE" id="PS50878">
    <property type="entry name" value="RT_POL"/>
    <property type="match status" value="1"/>
</dbReference>
<dbReference type="InterPro" id="IPR043128">
    <property type="entry name" value="Rev_trsase/Diguanyl_cyclase"/>
</dbReference>
<dbReference type="AlphaFoldDB" id="A0A914YPR8"/>
<dbReference type="GO" id="GO:0003676">
    <property type="term" value="F:nucleic acid binding"/>
    <property type="evidence" value="ECO:0007669"/>
    <property type="project" value="InterPro"/>
</dbReference>
<dbReference type="PANTHER" id="PTHR33050:SF7">
    <property type="entry name" value="RIBONUCLEASE H"/>
    <property type="match status" value="1"/>
</dbReference>
<evidence type="ECO:0000313" key="3">
    <source>
        <dbReference type="WBParaSite" id="PSU_v2.g21456.t1"/>
    </source>
</evidence>
<accession>A0A914YPR8</accession>
<dbReference type="Proteomes" id="UP000887577">
    <property type="component" value="Unplaced"/>
</dbReference>
<evidence type="ECO:0000259" key="1">
    <source>
        <dbReference type="PROSITE" id="PS50878"/>
    </source>
</evidence>
<dbReference type="CDD" id="cd03714">
    <property type="entry name" value="RT_DIRS1"/>
    <property type="match status" value="1"/>
</dbReference>
<dbReference type="Gene3D" id="3.30.70.270">
    <property type="match status" value="1"/>
</dbReference>